<sequence>MTLATTPLLGFSGKISWPLGQMSLMVSLGDAEYSTIALMKFMVVRSPSPYNGIIDRPSLRKIQEVPSTVYGLLMFPVKEGIVTLHSSTIIPAECIMVAKALNEPPRTSQTCRRRCYFLAFPRMNVVYVLTTPILEDGENATMEQIRRRDKWENDDYVCRGLILNGMSDPLFDVYQNVKSSKELWDSLKAKYMAEDASSSHLCIAGSFRVQDSDKPKGNNVVGLSVSNRRMMILRGGLTLEQLFMYVKIDVGSRLFQVIPDIEQGMLSLMRIDFLQSLDQVRGTRDEVSDQHSYCFNVEDDLKIFDDAMKS</sequence>
<dbReference type="Pfam" id="PF14223">
    <property type="entry name" value="Retrotran_gag_2"/>
    <property type="match status" value="1"/>
</dbReference>
<evidence type="ECO:0000313" key="1">
    <source>
        <dbReference type="EMBL" id="GJT98511.1"/>
    </source>
</evidence>
<accession>A0ABQ5IED4</accession>
<dbReference type="PANTHER" id="PTHR47592:SF29">
    <property type="entry name" value="ZINC FINGER, CCHC-TYPE"/>
    <property type="match status" value="1"/>
</dbReference>
<reference evidence="1" key="2">
    <citation type="submission" date="2022-01" db="EMBL/GenBank/DDBJ databases">
        <authorList>
            <person name="Yamashiro T."/>
            <person name="Shiraishi A."/>
            <person name="Satake H."/>
            <person name="Nakayama K."/>
        </authorList>
    </citation>
    <scope>NUCLEOTIDE SEQUENCE</scope>
</reference>
<evidence type="ECO:0008006" key="3">
    <source>
        <dbReference type="Google" id="ProtNLM"/>
    </source>
</evidence>
<dbReference type="Proteomes" id="UP001151760">
    <property type="component" value="Unassembled WGS sequence"/>
</dbReference>
<keyword evidence="2" id="KW-1185">Reference proteome</keyword>
<reference evidence="1" key="1">
    <citation type="journal article" date="2022" name="Int. J. Mol. Sci.">
        <title>Draft Genome of Tanacetum Coccineum: Genomic Comparison of Closely Related Tanacetum-Family Plants.</title>
        <authorList>
            <person name="Yamashiro T."/>
            <person name="Shiraishi A."/>
            <person name="Nakayama K."/>
            <person name="Satake H."/>
        </authorList>
    </citation>
    <scope>NUCLEOTIDE SEQUENCE</scope>
</reference>
<comment type="caution">
    <text evidence="1">The sequence shown here is derived from an EMBL/GenBank/DDBJ whole genome shotgun (WGS) entry which is preliminary data.</text>
</comment>
<protein>
    <recommendedName>
        <fullName evidence="3">Zinc finger, CCHC-type</fullName>
    </recommendedName>
</protein>
<dbReference type="EMBL" id="BQNB010020682">
    <property type="protein sequence ID" value="GJT98511.1"/>
    <property type="molecule type" value="Genomic_DNA"/>
</dbReference>
<proteinExistence type="predicted"/>
<gene>
    <name evidence="1" type="ORF">Tco_1094029</name>
</gene>
<organism evidence="1 2">
    <name type="scientific">Tanacetum coccineum</name>
    <dbReference type="NCBI Taxonomy" id="301880"/>
    <lineage>
        <taxon>Eukaryota</taxon>
        <taxon>Viridiplantae</taxon>
        <taxon>Streptophyta</taxon>
        <taxon>Embryophyta</taxon>
        <taxon>Tracheophyta</taxon>
        <taxon>Spermatophyta</taxon>
        <taxon>Magnoliopsida</taxon>
        <taxon>eudicotyledons</taxon>
        <taxon>Gunneridae</taxon>
        <taxon>Pentapetalae</taxon>
        <taxon>asterids</taxon>
        <taxon>campanulids</taxon>
        <taxon>Asterales</taxon>
        <taxon>Asteraceae</taxon>
        <taxon>Asteroideae</taxon>
        <taxon>Anthemideae</taxon>
        <taxon>Anthemidinae</taxon>
        <taxon>Tanacetum</taxon>
    </lineage>
</organism>
<name>A0ABQ5IED4_9ASTR</name>
<evidence type="ECO:0000313" key="2">
    <source>
        <dbReference type="Proteomes" id="UP001151760"/>
    </source>
</evidence>
<dbReference type="PANTHER" id="PTHR47592">
    <property type="entry name" value="PBF68 PROTEIN"/>
    <property type="match status" value="1"/>
</dbReference>